<sequence length="128" mass="13822">MVEVEGEVLEAWESAEEGLEAGGVIRVSSASTSASTSGLQTEGSRRWKRERRGQLVPADGYFIAVAVNCEAALVVGNLRSEAYRRAAARAALRGEALLISRLEHVAMRRDVRSGVRSYATLALEETSD</sequence>
<evidence type="ECO:0000313" key="2">
    <source>
        <dbReference type="EMBL" id="CAD1827353.1"/>
    </source>
</evidence>
<feature type="region of interest" description="Disordered" evidence="1">
    <location>
        <begin position="29"/>
        <end position="50"/>
    </location>
</feature>
<dbReference type="EMBL" id="LR862146">
    <property type="protein sequence ID" value="CAD1827353.1"/>
    <property type="molecule type" value="Genomic_DNA"/>
</dbReference>
<dbReference type="AlphaFoldDB" id="A0A6V7P978"/>
<organism evidence="2">
    <name type="scientific">Ananas comosus var. bracteatus</name>
    <name type="common">red pineapple</name>
    <dbReference type="NCBI Taxonomy" id="296719"/>
    <lineage>
        <taxon>Eukaryota</taxon>
        <taxon>Viridiplantae</taxon>
        <taxon>Streptophyta</taxon>
        <taxon>Embryophyta</taxon>
        <taxon>Tracheophyta</taxon>
        <taxon>Spermatophyta</taxon>
        <taxon>Magnoliopsida</taxon>
        <taxon>Liliopsida</taxon>
        <taxon>Poales</taxon>
        <taxon>Bromeliaceae</taxon>
        <taxon>Bromelioideae</taxon>
        <taxon>Ananas</taxon>
    </lineage>
</organism>
<protein>
    <submittedName>
        <fullName evidence="2">Uncharacterized protein</fullName>
    </submittedName>
</protein>
<gene>
    <name evidence="2" type="ORF">CB5_LOCUS10564</name>
</gene>
<dbReference type="InterPro" id="IPR008586">
    <property type="entry name" value="DUF868_pln"/>
</dbReference>
<name>A0A6V7P978_ANACO</name>
<reference evidence="2" key="1">
    <citation type="submission" date="2020-07" db="EMBL/GenBank/DDBJ databases">
        <authorList>
            <person name="Lin J."/>
        </authorList>
    </citation>
    <scope>NUCLEOTIDE SEQUENCE</scope>
</reference>
<accession>A0A6V7P978</accession>
<dbReference type="Pfam" id="PF05910">
    <property type="entry name" value="DUF868"/>
    <property type="match status" value="1"/>
</dbReference>
<proteinExistence type="predicted"/>
<evidence type="ECO:0000256" key="1">
    <source>
        <dbReference type="SAM" id="MobiDB-lite"/>
    </source>
</evidence>